<dbReference type="Pfam" id="PF13556">
    <property type="entry name" value="HTH_30"/>
    <property type="match status" value="1"/>
</dbReference>
<accession>A0A261F0X6</accession>
<name>A0A261F0X6_9BIFI</name>
<feature type="region of interest" description="Disordered" evidence="1">
    <location>
        <begin position="302"/>
        <end position="332"/>
    </location>
</feature>
<dbReference type="InterPro" id="IPR051448">
    <property type="entry name" value="CdaR-like_regulators"/>
</dbReference>
<evidence type="ECO:0000313" key="3">
    <source>
        <dbReference type="EMBL" id="OZG52576.1"/>
    </source>
</evidence>
<proteinExistence type="predicted"/>
<dbReference type="PANTHER" id="PTHR33744">
    <property type="entry name" value="CARBOHYDRATE DIACID REGULATOR"/>
    <property type="match status" value="1"/>
</dbReference>
<dbReference type="InterPro" id="IPR025736">
    <property type="entry name" value="PucR_C-HTH_dom"/>
</dbReference>
<evidence type="ECO:0000256" key="1">
    <source>
        <dbReference type="SAM" id="MobiDB-lite"/>
    </source>
</evidence>
<organism evidence="3 4">
    <name type="scientific">Pseudoscardovia radai</name>
    <dbReference type="NCBI Taxonomy" id="987066"/>
    <lineage>
        <taxon>Bacteria</taxon>
        <taxon>Bacillati</taxon>
        <taxon>Actinomycetota</taxon>
        <taxon>Actinomycetes</taxon>
        <taxon>Bifidobacteriales</taxon>
        <taxon>Bifidobacteriaceae</taxon>
        <taxon>Pseudoscardovia</taxon>
    </lineage>
</organism>
<feature type="domain" description="PucR C-terminal helix-turn-helix" evidence="2">
    <location>
        <begin position="445"/>
        <end position="502"/>
    </location>
</feature>
<dbReference type="Gene3D" id="1.10.10.2840">
    <property type="entry name" value="PucR C-terminal helix-turn-helix domain"/>
    <property type="match status" value="1"/>
</dbReference>
<gene>
    <name evidence="3" type="ORF">PSRA_0308</name>
</gene>
<dbReference type="InterPro" id="IPR042070">
    <property type="entry name" value="PucR_C-HTH_sf"/>
</dbReference>
<feature type="compositionally biased region" description="Low complexity" evidence="1">
    <location>
        <begin position="316"/>
        <end position="331"/>
    </location>
</feature>
<dbReference type="AlphaFoldDB" id="A0A261F0X6"/>
<sequence length="512" mass="55725">MAHDATPQDAEPQNTARKKRPVRSAAAHSAAAPSDGPALTGGPGIPLVTADEAKIKTAVVRCLEISENRLTAQTDWYADLSDSDKALLHRVFEAAVHGFVDWVGTYVSPQEHAPINTDHIFFVAPVEFMRSIKLSQTLDATRVIVDVITENLDMLSNNSTVQQDLMDAALIYSRSVAFSAAEVYANAAEVRGTWDARDEAFVVESLLMGDTGQALQARMASFQWTPQTYSVAFVGKPDARGDLRAGMQQDRLRRRVSSMGGYVCMSRHRDLLVTLFGSPEQTIPSVDPDHSAKYSQELAKNLTSGRQASAETAGESSDTTMPPSTMPPSGTLPNAYDLVLGTARASADERITLDSLTRLALPLFDADSAVCMGPVRQGFDGASATMRAALNGYYAAVTIADCPRPLSSDDVLPERALFGDADARRELYEGIYQTLKQPDEKNVMLETVKLYLFNGGSLDKTAQQLSVHPNTVRYRLRRSVDLTGWDPTDPREAYVLLTALKIGMCKDSNPDL</sequence>
<keyword evidence="4" id="KW-1185">Reference proteome</keyword>
<reference evidence="3 4" key="1">
    <citation type="journal article" date="2017" name="BMC Genomics">
        <title>Comparative genomic and phylogenomic analyses of the Bifidobacteriaceae family.</title>
        <authorList>
            <person name="Lugli G.A."/>
            <person name="Milani C."/>
            <person name="Turroni F."/>
            <person name="Duranti S."/>
            <person name="Mancabelli L."/>
            <person name="Mangifesta M."/>
            <person name="Ferrario C."/>
            <person name="Modesto M."/>
            <person name="Mattarelli P."/>
            <person name="Jiri K."/>
            <person name="van Sinderen D."/>
            <person name="Ventura M."/>
        </authorList>
    </citation>
    <scope>NUCLEOTIDE SEQUENCE [LARGE SCALE GENOMIC DNA]</scope>
    <source>
        <strain evidence="3 4">DSM 24742</strain>
    </source>
</reference>
<evidence type="ECO:0000259" key="2">
    <source>
        <dbReference type="Pfam" id="PF13556"/>
    </source>
</evidence>
<evidence type="ECO:0000313" key="4">
    <source>
        <dbReference type="Proteomes" id="UP000216725"/>
    </source>
</evidence>
<dbReference type="Proteomes" id="UP000216725">
    <property type="component" value="Unassembled WGS sequence"/>
</dbReference>
<protein>
    <submittedName>
        <fullName evidence="3">CdaR family transcriptional regulator</fullName>
    </submittedName>
</protein>
<dbReference type="PANTHER" id="PTHR33744:SF7">
    <property type="entry name" value="PUCR FAMILY TRANSCRIPTIONAL REGULATOR"/>
    <property type="match status" value="1"/>
</dbReference>
<comment type="caution">
    <text evidence="3">The sequence shown here is derived from an EMBL/GenBank/DDBJ whole genome shotgun (WGS) entry which is preliminary data.</text>
</comment>
<feature type="region of interest" description="Disordered" evidence="1">
    <location>
        <begin position="1"/>
        <end position="43"/>
    </location>
</feature>
<feature type="compositionally biased region" description="Low complexity" evidence="1">
    <location>
        <begin position="24"/>
        <end position="34"/>
    </location>
</feature>
<dbReference type="EMBL" id="MWWR01000003">
    <property type="protein sequence ID" value="OZG52576.1"/>
    <property type="molecule type" value="Genomic_DNA"/>
</dbReference>